<reference evidence="1 2" key="1">
    <citation type="submission" date="2020-06" db="EMBL/GenBank/DDBJ databases">
        <title>Draft genome of Uliginosibacterium sp. IMCC34675.</title>
        <authorList>
            <person name="Song J."/>
        </authorList>
    </citation>
    <scope>NUCLEOTIDE SEQUENCE [LARGE SCALE GENOMIC DNA]</scope>
    <source>
        <strain evidence="1 2">IMCC34675</strain>
    </source>
</reference>
<dbReference type="EMBL" id="JABCSC020000002">
    <property type="protein sequence ID" value="NSL55386.1"/>
    <property type="molecule type" value="Genomic_DNA"/>
</dbReference>
<evidence type="ECO:0008006" key="3">
    <source>
        <dbReference type="Google" id="ProtNLM"/>
    </source>
</evidence>
<dbReference type="Proteomes" id="UP000778523">
    <property type="component" value="Unassembled WGS sequence"/>
</dbReference>
<gene>
    <name evidence="1" type="ORF">HJ583_010150</name>
</gene>
<accession>A0ABX2IFE0</accession>
<keyword evidence="2" id="KW-1185">Reference proteome</keyword>
<protein>
    <recommendedName>
        <fullName evidence="3">MSHA biogenesis protein MshK</fullName>
    </recommendedName>
</protein>
<evidence type="ECO:0000313" key="2">
    <source>
        <dbReference type="Proteomes" id="UP000778523"/>
    </source>
</evidence>
<evidence type="ECO:0000313" key="1">
    <source>
        <dbReference type="EMBL" id="NSL55386.1"/>
    </source>
</evidence>
<name>A0ABX2IFE0_9RHOO</name>
<comment type="caution">
    <text evidence="1">The sequence shown here is derived from an EMBL/GenBank/DDBJ whole genome shotgun (WGS) entry which is preliminary data.</text>
</comment>
<organism evidence="1 2">
    <name type="scientific">Uliginosibacterium aquaticum</name>
    <dbReference type="NCBI Taxonomy" id="2731212"/>
    <lineage>
        <taxon>Bacteria</taxon>
        <taxon>Pseudomonadati</taxon>
        <taxon>Pseudomonadota</taxon>
        <taxon>Betaproteobacteria</taxon>
        <taxon>Rhodocyclales</taxon>
        <taxon>Zoogloeaceae</taxon>
        <taxon>Uliginosibacterium</taxon>
    </lineage>
</organism>
<sequence>MLLLSLWALPALAQTDPLRPPPGFFTPGAAPATVEEALRLQGVQLSAGRQRALINGRSLAPGERIGDYRLLSLDAASALLQGPAGRLRLHLLPASQAAPTISSPLPPGGRTE</sequence>
<proteinExistence type="predicted"/>